<proteinExistence type="predicted"/>
<reference evidence="1 2" key="1">
    <citation type="submission" date="2021-06" db="EMBL/GenBank/DDBJ databases">
        <title>Actinomycetes sequencing.</title>
        <authorList>
            <person name="Shan Q."/>
        </authorList>
    </citation>
    <scope>NUCLEOTIDE SEQUENCE [LARGE SCALE GENOMIC DNA]</scope>
    <source>
        <strain evidence="1 2">NEAU-G5</strain>
    </source>
</reference>
<protein>
    <submittedName>
        <fullName evidence="1">Uncharacterized protein</fullName>
    </submittedName>
</protein>
<gene>
    <name evidence="1" type="ORF">KO481_40475</name>
</gene>
<dbReference type="RefSeq" id="WP_215923862.1">
    <property type="nucleotide sequence ID" value="NZ_JAHKNI010000025.1"/>
</dbReference>
<sequence length="246" mass="26765">MTEVVEAVRIPELSATRRIPGPTGRKEPLKVSVYERMAKAAAQLMPLFPYEDAGSVVPCGAVMWGGPDKNHGHFFHANTVSEVAVTYGSNQAMLDSGSIMATQKYHGVNSFLRDEKNPEAFVLVTVTQVQSTEAGQEEAMVGKCQKCKKEIVRHAYSAAAEGAPDFDPTQFGGQEDDVVRQFSTMVGSAEFAVIRNSEEGRTCKNCGHVNPPHNTEAWRWANMVGQTRVANAAHRALTEAAKEAKL</sequence>
<evidence type="ECO:0000313" key="2">
    <source>
        <dbReference type="Proteomes" id="UP000733379"/>
    </source>
</evidence>
<evidence type="ECO:0000313" key="1">
    <source>
        <dbReference type="EMBL" id="MBU3067783.1"/>
    </source>
</evidence>
<accession>A0ABS6BEX7</accession>
<name>A0ABS6BEX7_9NOCA</name>
<dbReference type="EMBL" id="JAHKNI010000025">
    <property type="protein sequence ID" value="MBU3067783.1"/>
    <property type="molecule type" value="Genomic_DNA"/>
</dbReference>
<dbReference type="Proteomes" id="UP000733379">
    <property type="component" value="Unassembled WGS sequence"/>
</dbReference>
<organism evidence="1 2">
    <name type="scientific">Nocardia albiluteola</name>
    <dbReference type="NCBI Taxonomy" id="2842303"/>
    <lineage>
        <taxon>Bacteria</taxon>
        <taxon>Bacillati</taxon>
        <taxon>Actinomycetota</taxon>
        <taxon>Actinomycetes</taxon>
        <taxon>Mycobacteriales</taxon>
        <taxon>Nocardiaceae</taxon>
        <taxon>Nocardia</taxon>
    </lineage>
</organism>
<keyword evidence="2" id="KW-1185">Reference proteome</keyword>
<comment type="caution">
    <text evidence="1">The sequence shown here is derived from an EMBL/GenBank/DDBJ whole genome shotgun (WGS) entry which is preliminary data.</text>
</comment>